<accession>A0ABQ2VJ89</accession>
<reference evidence="2" key="1">
    <citation type="journal article" date="2019" name="Int. J. Syst. Evol. Microbiol.">
        <title>The Global Catalogue of Microorganisms (GCM) 10K type strain sequencing project: providing services to taxonomists for standard genome sequencing and annotation.</title>
        <authorList>
            <consortium name="The Broad Institute Genomics Platform"/>
            <consortium name="The Broad Institute Genome Sequencing Center for Infectious Disease"/>
            <person name="Wu L."/>
            <person name="Ma J."/>
        </authorList>
    </citation>
    <scope>NUCLEOTIDE SEQUENCE [LARGE SCALE GENOMIC DNA]</scope>
    <source>
        <strain evidence="2">JCM 3399</strain>
    </source>
</reference>
<gene>
    <name evidence="1" type="ORF">GCM10010211_66430</name>
</gene>
<organism evidence="1 2">
    <name type="scientific">Streptomyces albospinus</name>
    <dbReference type="NCBI Taxonomy" id="285515"/>
    <lineage>
        <taxon>Bacteria</taxon>
        <taxon>Bacillati</taxon>
        <taxon>Actinomycetota</taxon>
        <taxon>Actinomycetes</taxon>
        <taxon>Kitasatosporales</taxon>
        <taxon>Streptomycetaceae</taxon>
        <taxon>Streptomyces</taxon>
    </lineage>
</organism>
<protein>
    <submittedName>
        <fullName evidence="1">Uncharacterized protein</fullName>
    </submittedName>
</protein>
<dbReference type="EMBL" id="BMRP01000036">
    <property type="protein sequence ID" value="GGU90531.1"/>
    <property type="molecule type" value="Genomic_DNA"/>
</dbReference>
<name>A0ABQ2VJ89_9ACTN</name>
<evidence type="ECO:0000313" key="1">
    <source>
        <dbReference type="EMBL" id="GGU90531.1"/>
    </source>
</evidence>
<evidence type="ECO:0000313" key="2">
    <source>
        <dbReference type="Proteomes" id="UP000654471"/>
    </source>
</evidence>
<keyword evidence="2" id="KW-1185">Reference proteome</keyword>
<proteinExistence type="predicted"/>
<dbReference type="Proteomes" id="UP000654471">
    <property type="component" value="Unassembled WGS sequence"/>
</dbReference>
<comment type="caution">
    <text evidence="1">The sequence shown here is derived from an EMBL/GenBank/DDBJ whole genome shotgun (WGS) entry which is preliminary data.</text>
</comment>
<sequence>MGLPPADPEVGALMSEVPYLFSAWWVSGCSLPQRGVHIYQTPGHIGARALPRPPGRDRGKKLYEVV</sequence>